<feature type="transmembrane region" description="Helical" evidence="5">
    <location>
        <begin position="21"/>
        <end position="39"/>
    </location>
</feature>
<dbReference type="Proteomes" id="UP000476055">
    <property type="component" value="Unassembled WGS sequence"/>
</dbReference>
<keyword evidence="2 5" id="KW-0812">Transmembrane</keyword>
<feature type="domain" description="TM2" evidence="6">
    <location>
        <begin position="18"/>
        <end position="65"/>
    </location>
</feature>
<name>A0A6L5YI59_9FIRM</name>
<keyword evidence="8" id="KW-1185">Reference proteome</keyword>
<accession>A0A6L5YI59</accession>
<dbReference type="InterPro" id="IPR007829">
    <property type="entry name" value="TM2"/>
</dbReference>
<dbReference type="AlphaFoldDB" id="A0A6L5YI59"/>
<proteinExistence type="predicted"/>
<evidence type="ECO:0000256" key="5">
    <source>
        <dbReference type="SAM" id="Phobius"/>
    </source>
</evidence>
<organism evidence="7 8">
    <name type="scientific">Waltera intestinalis</name>
    <dbReference type="NCBI Taxonomy" id="2606635"/>
    <lineage>
        <taxon>Bacteria</taxon>
        <taxon>Bacillati</taxon>
        <taxon>Bacillota</taxon>
        <taxon>Clostridia</taxon>
        <taxon>Lachnospirales</taxon>
        <taxon>Lachnospiraceae</taxon>
        <taxon>Waltera</taxon>
    </lineage>
</organism>
<feature type="transmembrane region" description="Helical" evidence="5">
    <location>
        <begin position="45"/>
        <end position="66"/>
    </location>
</feature>
<sequence length="91" mass="10121">MIYYKNKGGDFYMEKRINKHVFAWVFCFLLGELGVDRFVRGQVGLGILKLLTAGGCGVWSLIDWIIALTKAYGAAYAGSEEVVFVDGKYTA</sequence>
<reference evidence="7 8" key="1">
    <citation type="submission" date="2019-08" db="EMBL/GenBank/DDBJ databases">
        <title>In-depth cultivation of the pig gut microbiome towards novel bacterial diversity and tailored functional studies.</title>
        <authorList>
            <person name="Wylensek D."/>
            <person name="Hitch T.C.A."/>
            <person name="Clavel T."/>
        </authorList>
    </citation>
    <scope>NUCLEOTIDE SEQUENCE [LARGE SCALE GENOMIC DNA]</scope>
    <source>
        <strain evidence="7 8">WCA3-601-WT-6H</strain>
    </source>
</reference>
<evidence type="ECO:0000256" key="3">
    <source>
        <dbReference type="ARBA" id="ARBA00022989"/>
    </source>
</evidence>
<comment type="subcellular location">
    <subcellularLocation>
        <location evidence="1">Membrane</location>
        <topology evidence="1">Multi-pass membrane protein</topology>
    </subcellularLocation>
</comment>
<comment type="caution">
    <text evidence="7">The sequence shown here is derived from an EMBL/GenBank/DDBJ whole genome shotgun (WGS) entry which is preliminary data.</text>
</comment>
<evidence type="ECO:0000259" key="6">
    <source>
        <dbReference type="Pfam" id="PF05154"/>
    </source>
</evidence>
<protein>
    <submittedName>
        <fullName evidence="7">TM2 domain-containing protein</fullName>
    </submittedName>
</protein>
<gene>
    <name evidence="7" type="ORF">FYJ59_05010</name>
</gene>
<evidence type="ECO:0000313" key="7">
    <source>
        <dbReference type="EMBL" id="MST57610.1"/>
    </source>
</evidence>
<keyword evidence="4 5" id="KW-0472">Membrane</keyword>
<keyword evidence="3 5" id="KW-1133">Transmembrane helix</keyword>
<evidence type="ECO:0000256" key="4">
    <source>
        <dbReference type="ARBA" id="ARBA00023136"/>
    </source>
</evidence>
<evidence type="ECO:0000256" key="2">
    <source>
        <dbReference type="ARBA" id="ARBA00022692"/>
    </source>
</evidence>
<evidence type="ECO:0000256" key="1">
    <source>
        <dbReference type="ARBA" id="ARBA00004141"/>
    </source>
</evidence>
<evidence type="ECO:0000313" key="8">
    <source>
        <dbReference type="Proteomes" id="UP000476055"/>
    </source>
</evidence>
<dbReference type="GO" id="GO:0016020">
    <property type="term" value="C:membrane"/>
    <property type="evidence" value="ECO:0007669"/>
    <property type="project" value="UniProtKB-SubCell"/>
</dbReference>
<dbReference type="EMBL" id="VUMU01000004">
    <property type="protein sequence ID" value="MST57610.1"/>
    <property type="molecule type" value="Genomic_DNA"/>
</dbReference>
<dbReference type="Pfam" id="PF05154">
    <property type="entry name" value="TM2"/>
    <property type="match status" value="1"/>
</dbReference>